<gene>
    <name evidence="7" type="ORF">TUM4438_41260</name>
</gene>
<dbReference type="EMBL" id="BPEY01000118">
    <property type="protein sequence ID" value="GIU51480.1"/>
    <property type="molecule type" value="Genomic_DNA"/>
</dbReference>
<dbReference type="SMART" id="SM00411">
    <property type="entry name" value="BHL"/>
    <property type="match status" value="1"/>
</dbReference>
<dbReference type="InterPro" id="IPR000119">
    <property type="entry name" value="Hist_DNA-bd"/>
</dbReference>
<dbReference type="PROSITE" id="PS00045">
    <property type="entry name" value="HISTONE_LIKE"/>
    <property type="match status" value="1"/>
</dbReference>
<organism evidence="7 8">
    <name type="scientific">Shewanella sairae</name>
    <dbReference type="NCBI Taxonomy" id="190310"/>
    <lineage>
        <taxon>Bacteria</taxon>
        <taxon>Pseudomonadati</taxon>
        <taxon>Pseudomonadota</taxon>
        <taxon>Gammaproteobacteria</taxon>
        <taxon>Alteromonadales</taxon>
        <taxon>Shewanellaceae</taxon>
        <taxon>Shewanella</taxon>
    </lineage>
</organism>
<evidence type="ECO:0000313" key="7">
    <source>
        <dbReference type="EMBL" id="GIU51480.1"/>
    </source>
</evidence>
<dbReference type="Gene3D" id="4.10.520.10">
    <property type="entry name" value="IHF-like DNA-binding proteins"/>
    <property type="match status" value="1"/>
</dbReference>
<dbReference type="PANTHER" id="PTHR33175:SF3">
    <property type="entry name" value="DNA-BINDING PROTEIN HU-BETA"/>
    <property type="match status" value="1"/>
</dbReference>
<sequence>MDLNMTKTELVAKIAADSEITTKEADAALRALIGAITDTLKAEEEVSLVGFGTFKVTKRAERIGRNPQTGQQMTIPAKNSPGFKAGKLLKDALNT</sequence>
<comment type="function">
    <text evidence="1">Histone-like DNA-binding protein which is capable of wrapping DNA to stabilize it, and thus to prevent its denaturation under extreme environmental conditions.</text>
</comment>
<proteinExistence type="inferred from homology"/>
<keyword evidence="4 7" id="KW-0238">DNA-binding</keyword>
<evidence type="ECO:0000256" key="5">
    <source>
        <dbReference type="RuleBase" id="RU003939"/>
    </source>
</evidence>
<feature type="region of interest" description="Disordered" evidence="6">
    <location>
        <begin position="62"/>
        <end position="85"/>
    </location>
</feature>
<evidence type="ECO:0000256" key="3">
    <source>
        <dbReference type="ARBA" id="ARBA00023067"/>
    </source>
</evidence>
<dbReference type="CDD" id="cd13831">
    <property type="entry name" value="HU"/>
    <property type="match status" value="1"/>
</dbReference>
<evidence type="ECO:0000313" key="8">
    <source>
        <dbReference type="Proteomes" id="UP000887104"/>
    </source>
</evidence>
<keyword evidence="3" id="KW-0226">DNA condensation</keyword>
<evidence type="ECO:0000256" key="6">
    <source>
        <dbReference type="SAM" id="MobiDB-lite"/>
    </source>
</evidence>
<evidence type="ECO:0000256" key="2">
    <source>
        <dbReference type="ARBA" id="ARBA00010529"/>
    </source>
</evidence>
<evidence type="ECO:0000256" key="4">
    <source>
        <dbReference type="ARBA" id="ARBA00023125"/>
    </source>
</evidence>
<dbReference type="Pfam" id="PF00216">
    <property type="entry name" value="Bac_DNA_binding"/>
    <property type="match status" value="1"/>
</dbReference>
<dbReference type="SUPFAM" id="SSF47729">
    <property type="entry name" value="IHF-like DNA-binding proteins"/>
    <property type="match status" value="1"/>
</dbReference>
<dbReference type="PRINTS" id="PR01727">
    <property type="entry name" value="DNABINDINGHU"/>
</dbReference>
<comment type="caution">
    <text evidence="7">The sequence shown here is derived from an EMBL/GenBank/DDBJ whole genome shotgun (WGS) entry which is preliminary data.</text>
</comment>
<dbReference type="PANTHER" id="PTHR33175">
    <property type="entry name" value="DNA-BINDING PROTEIN HU"/>
    <property type="match status" value="1"/>
</dbReference>
<dbReference type="InterPro" id="IPR020816">
    <property type="entry name" value="Histone-like_DNA-bd_CS"/>
</dbReference>
<dbReference type="Proteomes" id="UP000887104">
    <property type="component" value="Unassembled WGS sequence"/>
</dbReference>
<keyword evidence="8" id="KW-1185">Reference proteome</keyword>
<comment type="similarity">
    <text evidence="2 5">Belongs to the bacterial histone-like protein family.</text>
</comment>
<accession>A0ABQ4PQL5</accession>
<dbReference type="InterPro" id="IPR010992">
    <property type="entry name" value="IHF-like_DNA-bd_dom_sf"/>
</dbReference>
<evidence type="ECO:0000256" key="1">
    <source>
        <dbReference type="ARBA" id="ARBA00003819"/>
    </source>
</evidence>
<dbReference type="GO" id="GO:0003677">
    <property type="term" value="F:DNA binding"/>
    <property type="evidence" value="ECO:0007669"/>
    <property type="project" value="UniProtKB-KW"/>
</dbReference>
<name>A0ABQ4PQL5_9GAMM</name>
<protein>
    <submittedName>
        <fullName evidence="7">DNA-binding protein HU-beta</fullName>
    </submittedName>
</protein>
<reference evidence="7" key="1">
    <citation type="submission" date="2021-05" db="EMBL/GenBank/DDBJ databases">
        <title>Molecular characterization for Shewanella algae harboring chromosomal blaOXA-55-like strains isolated from clinical and environment sample.</title>
        <authorList>
            <person name="Ohama Y."/>
            <person name="Aoki K."/>
            <person name="Harada S."/>
            <person name="Moriya K."/>
            <person name="Ishii Y."/>
            <person name="Tateda K."/>
        </authorList>
    </citation>
    <scope>NUCLEOTIDE SEQUENCE</scope>
    <source>
        <strain evidence="7">JCM 11563</strain>
    </source>
</reference>